<protein>
    <submittedName>
        <fullName evidence="1">Uncharacterized protein</fullName>
    </submittedName>
</protein>
<dbReference type="AlphaFoldDB" id="A0AAD9ZHG6"/>
<proteinExistence type="predicted"/>
<gene>
    <name evidence="1" type="ORF">Dsin_032515</name>
</gene>
<sequence length="72" mass="8748">MIMMLIVCGCEFDSFGNWIDNVNKVEMPILFERNGLPQYLQFKRDETRDAHSTPPKFKRYMFFRVRFDHRAL</sequence>
<dbReference type="EMBL" id="JANJYJ010000207">
    <property type="protein sequence ID" value="KAK3179605.1"/>
    <property type="molecule type" value="Genomic_DNA"/>
</dbReference>
<reference evidence="1" key="1">
    <citation type="journal article" date="2023" name="Plant J.">
        <title>Genome sequences and population genomics provide insights into the demographic history, inbreeding, and mutation load of two 'living fossil' tree species of Dipteronia.</title>
        <authorList>
            <person name="Feng Y."/>
            <person name="Comes H.P."/>
            <person name="Chen J."/>
            <person name="Zhu S."/>
            <person name="Lu R."/>
            <person name="Zhang X."/>
            <person name="Li P."/>
            <person name="Qiu J."/>
            <person name="Olsen K.M."/>
            <person name="Qiu Y."/>
        </authorList>
    </citation>
    <scope>NUCLEOTIDE SEQUENCE</scope>
    <source>
        <strain evidence="1">NBL</strain>
    </source>
</reference>
<evidence type="ECO:0000313" key="2">
    <source>
        <dbReference type="Proteomes" id="UP001281410"/>
    </source>
</evidence>
<name>A0AAD9ZHG6_9ROSI</name>
<dbReference type="Proteomes" id="UP001281410">
    <property type="component" value="Unassembled WGS sequence"/>
</dbReference>
<accession>A0AAD9ZHG6</accession>
<comment type="caution">
    <text evidence="1">The sequence shown here is derived from an EMBL/GenBank/DDBJ whole genome shotgun (WGS) entry which is preliminary data.</text>
</comment>
<organism evidence="1 2">
    <name type="scientific">Dipteronia sinensis</name>
    <dbReference type="NCBI Taxonomy" id="43782"/>
    <lineage>
        <taxon>Eukaryota</taxon>
        <taxon>Viridiplantae</taxon>
        <taxon>Streptophyta</taxon>
        <taxon>Embryophyta</taxon>
        <taxon>Tracheophyta</taxon>
        <taxon>Spermatophyta</taxon>
        <taxon>Magnoliopsida</taxon>
        <taxon>eudicotyledons</taxon>
        <taxon>Gunneridae</taxon>
        <taxon>Pentapetalae</taxon>
        <taxon>rosids</taxon>
        <taxon>malvids</taxon>
        <taxon>Sapindales</taxon>
        <taxon>Sapindaceae</taxon>
        <taxon>Hippocastanoideae</taxon>
        <taxon>Acereae</taxon>
        <taxon>Dipteronia</taxon>
    </lineage>
</organism>
<keyword evidence="2" id="KW-1185">Reference proteome</keyword>
<evidence type="ECO:0000313" key="1">
    <source>
        <dbReference type="EMBL" id="KAK3179605.1"/>
    </source>
</evidence>